<keyword evidence="3" id="KW-1185">Reference proteome</keyword>
<evidence type="ECO:0000313" key="3">
    <source>
        <dbReference type="Proteomes" id="UP000383932"/>
    </source>
</evidence>
<accession>A0A5N5QXA0</accession>
<gene>
    <name evidence="2" type="ORF">CTheo_224</name>
</gene>
<protein>
    <submittedName>
        <fullName evidence="2">Uncharacterized protein</fullName>
    </submittedName>
</protein>
<dbReference type="EMBL" id="SSOP01000002">
    <property type="protein sequence ID" value="KAB5596239.1"/>
    <property type="molecule type" value="Genomic_DNA"/>
</dbReference>
<comment type="caution">
    <text evidence="2">The sequence shown here is derived from an EMBL/GenBank/DDBJ whole genome shotgun (WGS) entry which is preliminary data.</text>
</comment>
<organism evidence="2 3">
    <name type="scientific">Ceratobasidium theobromae</name>
    <dbReference type="NCBI Taxonomy" id="1582974"/>
    <lineage>
        <taxon>Eukaryota</taxon>
        <taxon>Fungi</taxon>
        <taxon>Dikarya</taxon>
        <taxon>Basidiomycota</taxon>
        <taxon>Agaricomycotina</taxon>
        <taxon>Agaricomycetes</taxon>
        <taxon>Cantharellales</taxon>
        <taxon>Ceratobasidiaceae</taxon>
        <taxon>Ceratobasidium</taxon>
    </lineage>
</organism>
<feature type="region of interest" description="Disordered" evidence="1">
    <location>
        <begin position="116"/>
        <end position="153"/>
    </location>
</feature>
<name>A0A5N5QXA0_9AGAM</name>
<dbReference type="AlphaFoldDB" id="A0A5N5QXA0"/>
<feature type="compositionally biased region" description="Polar residues" evidence="1">
    <location>
        <begin position="143"/>
        <end position="152"/>
    </location>
</feature>
<proteinExistence type="predicted"/>
<dbReference type="Proteomes" id="UP000383932">
    <property type="component" value="Unassembled WGS sequence"/>
</dbReference>
<reference evidence="2 3" key="1">
    <citation type="journal article" date="2019" name="Fungal Biol. Biotechnol.">
        <title>Draft genome sequence of fastidious pathogen Ceratobasidium theobromae, which causes vascular-streak dieback in Theobroma cacao.</title>
        <authorList>
            <person name="Ali S.S."/>
            <person name="Asman A."/>
            <person name="Shao J."/>
            <person name="Firmansyah A.P."/>
            <person name="Susilo A.W."/>
            <person name="Rosmana A."/>
            <person name="McMahon P."/>
            <person name="Junaid M."/>
            <person name="Guest D."/>
            <person name="Kheng T.Y."/>
            <person name="Meinhardt L.W."/>
            <person name="Bailey B.A."/>
        </authorList>
    </citation>
    <scope>NUCLEOTIDE SEQUENCE [LARGE SCALE GENOMIC DNA]</scope>
    <source>
        <strain evidence="2 3">CT2</strain>
    </source>
</reference>
<evidence type="ECO:0000313" key="2">
    <source>
        <dbReference type="EMBL" id="KAB5596239.1"/>
    </source>
</evidence>
<feature type="region of interest" description="Disordered" evidence="1">
    <location>
        <begin position="1"/>
        <end position="29"/>
    </location>
</feature>
<feature type="compositionally biased region" description="Polar residues" evidence="1">
    <location>
        <begin position="17"/>
        <end position="29"/>
    </location>
</feature>
<sequence length="231" mass="24955">MKCPTHGPLSSPEKRSSISTFSSGRQTNTISRPPIDFLQNLISPVTSVALSPNSEIHAHALIALSHIPISTSPAQLQLAENGASPVFGTVLHVTGSICWLPCRKTPSPMRPVAAGLPTLGSVSSGQQPPARLIGAPHNESHPRSTPFTNSSPEPDLRFEPIAITLHLAPNSAFTLDAHETHSFTLESFRLNCTIHTPTRSRRLIIPRFRCRGTPGFRPAAARLNPVWRPSD</sequence>
<evidence type="ECO:0000256" key="1">
    <source>
        <dbReference type="SAM" id="MobiDB-lite"/>
    </source>
</evidence>